<accession>A0AAE0T755</accession>
<keyword evidence="5" id="KW-0411">Iron-sulfur</keyword>
<proteinExistence type="predicted"/>
<organism evidence="7 8">
    <name type="scientific">Potamilus streckersoni</name>
    <dbReference type="NCBI Taxonomy" id="2493646"/>
    <lineage>
        <taxon>Eukaryota</taxon>
        <taxon>Metazoa</taxon>
        <taxon>Spiralia</taxon>
        <taxon>Lophotrochozoa</taxon>
        <taxon>Mollusca</taxon>
        <taxon>Bivalvia</taxon>
        <taxon>Autobranchia</taxon>
        <taxon>Heteroconchia</taxon>
        <taxon>Palaeoheterodonta</taxon>
        <taxon>Unionida</taxon>
        <taxon>Unionoidea</taxon>
        <taxon>Unionidae</taxon>
        <taxon>Ambleminae</taxon>
        <taxon>Lampsilini</taxon>
        <taxon>Potamilus</taxon>
    </lineage>
</organism>
<evidence type="ECO:0000256" key="1">
    <source>
        <dbReference type="ARBA" id="ARBA00001966"/>
    </source>
</evidence>
<evidence type="ECO:0000256" key="2">
    <source>
        <dbReference type="ARBA" id="ARBA00022691"/>
    </source>
</evidence>
<reference evidence="7" key="2">
    <citation type="journal article" date="2021" name="Genome Biol. Evol.">
        <title>Developing a high-quality reference genome for a parasitic bivalve with doubly uniparental inheritance (Bivalvia: Unionida).</title>
        <authorList>
            <person name="Smith C.H."/>
        </authorList>
    </citation>
    <scope>NUCLEOTIDE SEQUENCE</scope>
    <source>
        <strain evidence="7">CHS0354</strain>
        <tissue evidence="7">Mantle</tissue>
    </source>
</reference>
<evidence type="ECO:0000256" key="5">
    <source>
        <dbReference type="ARBA" id="ARBA00023014"/>
    </source>
</evidence>
<dbReference type="SFLD" id="SFLDS00029">
    <property type="entry name" value="Radical_SAM"/>
    <property type="match status" value="1"/>
</dbReference>
<evidence type="ECO:0000256" key="3">
    <source>
        <dbReference type="ARBA" id="ARBA00022723"/>
    </source>
</evidence>
<dbReference type="InterPro" id="IPR007197">
    <property type="entry name" value="rSAM"/>
</dbReference>
<evidence type="ECO:0000256" key="4">
    <source>
        <dbReference type="ARBA" id="ARBA00023004"/>
    </source>
</evidence>
<dbReference type="Proteomes" id="UP001195483">
    <property type="component" value="Unassembled WGS sequence"/>
</dbReference>
<dbReference type="PANTHER" id="PTHR43409">
    <property type="entry name" value="ANAEROBIC MAGNESIUM-PROTOPORPHYRIN IX MONOMETHYL ESTER CYCLASE-RELATED"/>
    <property type="match status" value="1"/>
</dbReference>
<gene>
    <name evidence="7" type="ORF">CHS0354_000549</name>
</gene>
<protein>
    <recommendedName>
        <fullName evidence="9">Radical SAM core domain-containing protein</fullName>
    </recommendedName>
</protein>
<keyword evidence="3" id="KW-0479">Metal-binding</keyword>
<reference evidence="7" key="1">
    <citation type="journal article" date="2021" name="Genome Biol. Evol.">
        <title>A High-Quality Reference Genome for a Parasitic Bivalve with Doubly Uniparental Inheritance (Bivalvia: Unionida).</title>
        <authorList>
            <person name="Smith C.H."/>
        </authorList>
    </citation>
    <scope>NUCLEOTIDE SEQUENCE</scope>
    <source>
        <strain evidence="7">CHS0354</strain>
    </source>
</reference>
<dbReference type="AlphaFoldDB" id="A0AAE0T755"/>
<feature type="compositionally biased region" description="Basic and acidic residues" evidence="6">
    <location>
        <begin position="727"/>
        <end position="736"/>
    </location>
</feature>
<comment type="cofactor">
    <cofactor evidence="1">
        <name>[4Fe-4S] cluster</name>
        <dbReference type="ChEBI" id="CHEBI:49883"/>
    </cofactor>
</comment>
<dbReference type="GO" id="GO:0051536">
    <property type="term" value="F:iron-sulfur cluster binding"/>
    <property type="evidence" value="ECO:0007669"/>
    <property type="project" value="UniProtKB-KW"/>
</dbReference>
<comment type="caution">
    <text evidence="7">The sequence shown here is derived from an EMBL/GenBank/DDBJ whole genome shotgun (WGS) entry which is preliminary data.</text>
</comment>
<name>A0AAE0T755_9BIVA</name>
<evidence type="ECO:0008006" key="9">
    <source>
        <dbReference type="Google" id="ProtNLM"/>
    </source>
</evidence>
<dbReference type="SUPFAM" id="SSF102114">
    <property type="entry name" value="Radical SAM enzymes"/>
    <property type="match status" value="1"/>
</dbReference>
<feature type="compositionally biased region" description="Basic and acidic residues" evidence="6">
    <location>
        <begin position="675"/>
        <end position="686"/>
    </location>
</feature>
<evidence type="ECO:0000313" key="8">
    <source>
        <dbReference type="Proteomes" id="UP001195483"/>
    </source>
</evidence>
<dbReference type="InterPro" id="IPR051198">
    <property type="entry name" value="BchE-like"/>
</dbReference>
<evidence type="ECO:0000313" key="7">
    <source>
        <dbReference type="EMBL" id="KAK3604886.1"/>
    </source>
</evidence>
<dbReference type="GO" id="GO:0003824">
    <property type="term" value="F:catalytic activity"/>
    <property type="evidence" value="ECO:0007669"/>
    <property type="project" value="InterPro"/>
</dbReference>
<feature type="region of interest" description="Disordered" evidence="6">
    <location>
        <begin position="724"/>
        <end position="743"/>
    </location>
</feature>
<feature type="region of interest" description="Disordered" evidence="6">
    <location>
        <begin position="655"/>
        <end position="715"/>
    </location>
</feature>
<sequence length="926" mass="106906">MKRKILLIEPNYKNKYPPIGLMKIATYHRNLDDDVKFFKGDLKDLVVDQLFEKCLRKLKFIDDNVHWIQKSFYIKRYIKTRKKENIEMLDFERSKYAPLLIQVLDEFSKIFRKKEYEQEPHWDRIYVTTLFTFYWKITVETIHFVKKLVKDPTQIFVGGILASLLHKELEEETGIKPHQGLLDKPGMLDKGDSTVIDNLPLDYSILDEIDYQYPTRSAYFTFMTKGCTRKCTFCSVPILEPTYKPKIETKYKFDEIKKLYGEQQNLLLMDNNVLASPNFPEIIEEIKDMGFVKGATFIEPNQLDISVRNLKTHKNKNAYIKRTFNLLQELLTRLKGEHKQFAYNVLDNYQLLNFETTTKENLLAAYKELKELNEKYRNKAPKQRYVDFNQGTDARYVTDESMKLMSEIPIRPLRIAFDYIGMKDQYVNAVTLAAKYGIKELSNYILYNFNDKPEDLYNRLEISINLCKDLEITIFSFPMKYIPLFGEDAKHRKYTGKHWNKKFIRAIQSVLNVTKGIVAPATKNDKTSFFHKAFGNDLEEFYEILYMPETYIVYRSVFEKKLGYTDIWRKEYKAIRTSENWEEAKSIIETNDFSEIEEKTTNLSIRQFFRHYQIQRGSINNEDKEYKALKKQYDKLIQSDRFIDLTLTYDFEEEQPKFKPKKKDSGMDVSPTRSTTEKDKQPDVDKAVSTQESAVMDSSVNAGSNSVNNVESGSEVENAKMKLQRVKKQEDKKNGVDEFSDVSESEMMQKDMNKHTILISGSFGVINRPASTPGGSSAIGVGAGMMVGYEYKLIDFIRVSGGYVFKTGISISTETGALKSVTGYFGGHGFFIGGSFTTLGTRMFEAELTGSFLFGEAGSYQIDINEARSDNQRTGFLFVPRLAIGYRGAPDRFAGIGVRAGVGISATYIGEIVAVPDVYAGLLFTF</sequence>
<keyword evidence="8" id="KW-1185">Reference proteome</keyword>
<dbReference type="InterPro" id="IPR058240">
    <property type="entry name" value="rSAM_sf"/>
</dbReference>
<keyword evidence="4" id="KW-0408">Iron</keyword>
<dbReference type="EMBL" id="JAEAOA010000085">
    <property type="protein sequence ID" value="KAK3604886.1"/>
    <property type="molecule type" value="Genomic_DNA"/>
</dbReference>
<feature type="compositionally biased region" description="Low complexity" evidence="6">
    <location>
        <begin position="698"/>
        <end position="715"/>
    </location>
</feature>
<reference evidence="7" key="3">
    <citation type="submission" date="2023-05" db="EMBL/GenBank/DDBJ databases">
        <authorList>
            <person name="Smith C.H."/>
        </authorList>
    </citation>
    <scope>NUCLEOTIDE SEQUENCE</scope>
    <source>
        <strain evidence="7">CHS0354</strain>
        <tissue evidence="7">Mantle</tissue>
    </source>
</reference>
<evidence type="ECO:0000256" key="6">
    <source>
        <dbReference type="SAM" id="MobiDB-lite"/>
    </source>
</evidence>
<keyword evidence="2" id="KW-0949">S-adenosyl-L-methionine</keyword>
<dbReference type="GO" id="GO:0046872">
    <property type="term" value="F:metal ion binding"/>
    <property type="evidence" value="ECO:0007669"/>
    <property type="project" value="UniProtKB-KW"/>
</dbReference>